<organism evidence="1 2">
    <name type="scientific">Acinetobacter johnsonii</name>
    <dbReference type="NCBI Taxonomy" id="40214"/>
    <lineage>
        <taxon>Bacteria</taxon>
        <taxon>Pseudomonadati</taxon>
        <taxon>Pseudomonadota</taxon>
        <taxon>Gammaproteobacteria</taxon>
        <taxon>Moraxellales</taxon>
        <taxon>Moraxellaceae</taxon>
        <taxon>Acinetobacter</taxon>
    </lineage>
</organism>
<gene>
    <name evidence="1" type="ORF">QBJ73_14945</name>
</gene>
<dbReference type="RefSeq" id="WP_058952006.1">
    <property type="nucleotide sequence ID" value="NZ_CP121776.1"/>
</dbReference>
<dbReference type="AlphaFoldDB" id="A0AAJ6IEA7"/>
<dbReference type="EMBL" id="CP121776">
    <property type="protein sequence ID" value="WMG17657.1"/>
    <property type="molecule type" value="Genomic_DNA"/>
</dbReference>
<dbReference type="Proteomes" id="UP001244586">
    <property type="component" value="Chromosome"/>
</dbReference>
<sequence length="59" mass="6907">MAYFAVYEKSDGEIKNIVECPDFLTESIHLDDDQDYIQVDFQVSPSKYCIQNNKLIEKD</sequence>
<evidence type="ECO:0000313" key="2">
    <source>
        <dbReference type="Proteomes" id="UP001244586"/>
    </source>
</evidence>
<name>A0AAJ6IEA7_ACIJO</name>
<evidence type="ECO:0000313" key="1">
    <source>
        <dbReference type="EMBL" id="WMG17657.1"/>
    </source>
</evidence>
<protein>
    <submittedName>
        <fullName evidence="1">Uncharacterized protein</fullName>
    </submittedName>
</protein>
<accession>A0AAJ6IEA7</accession>
<reference evidence="1 2" key="1">
    <citation type="submission" date="2023-04" db="EMBL/GenBank/DDBJ databases">
        <title>Acinetobacter johnsonii isolate AYTCM encoding NDM-1, OXA-58 and PER-1.</title>
        <authorList>
            <person name="Tian C."/>
            <person name="Wang S."/>
            <person name="Fan X."/>
            <person name="Xia D."/>
        </authorList>
    </citation>
    <scope>NUCLEOTIDE SEQUENCE [LARGE SCALE GENOMIC DNA]</scope>
    <source>
        <strain evidence="1 2">AYTCM</strain>
    </source>
</reference>
<keyword evidence="2" id="KW-1185">Reference proteome</keyword>
<proteinExistence type="predicted"/>